<name>A0A3D9SMP5_9BACL</name>
<gene>
    <name evidence="1" type="ORF">A8990_1015</name>
</gene>
<dbReference type="Proteomes" id="UP000256304">
    <property type="component" value="Unassembled WGS sequence"/>
</dbReference>
<evidence type="ECO:0000313" key="1">
    <source>
        <dbReference type="EMBL" id="REE94215.1"/>
    </source>
</evidence>
<comment type="caution">
    <text evidence="1">The sequence shown here is derived from an EMBL/GenBank/DDBJ whole genome shotgun (WGS) entry which is preliminary data.</text>
</comment>
<evidence type="ECO:0000313" key="2">
    <source>
        <dbReference type="Proteomes" id="UP000256304"/>
    </source>
</evidence>
<keyword evidence="2" id="KW-1185">Reference proteome</keyword>
<dbReference type="AlphaFoldDB" id="A0A3D9SMP5"/>
<organism evidence="1 2">
    <name type="scientific">Paenibacillus taihuensis</name>
    <dbReference type="NCBI Taxonomy" id="1156355"/>
    <lineage>
        <taxon>Bacteria</taxon>
        <taxon>Bacillati</taxon>
        <taxon>Bacillota</taxon>
        <taxon>Bacilli</taxon>
        <taxon>Bacillales</taxon>
        <taxon>Paenibacillaceae</taxon>
        <taxon>Paenibacillus</taxon>
    </lineage>
</organism>
<sequence>MTAAAQVKAKLSISDDLAFFAAFALIILTLL</sequence>
<protein>
    <submittedName>
        <fullName evidence="1">Uncharacterized protein</fullName>
    </submittedName>
</protein>
<accession>A0A3D9SMP5</accession>
<proteinExistence type="predicted"/>
<reference evidence="1 2" key="1">
    <citation type="submission" date="2018-08" db="EMBL/GenBank/DDBJ databases">
        <title>Genomic Encyclopedia of Type Strains, Phase III (KMG-III): the genomes of soil and plant-associated and newly described type strains.</title>
        <authorList>
            <person name="Whitman W."/>
        </authorList>
    </citation>
    <scope>NUCLEOTIDE SEQUENCE [LARGE SCALE GENOMIC DNA]</scope>
    <source>
        <strain evidence="1 2">CGMCC 1.10966</strain>
    </source>
</reference>
<dbReference type="EMBL" id="QTTN01000001">
    <property type="protein sequence ID" value="REE94215.1"/>
    <property type="molecule type" value="Genomic_DNA"/>
</dbReference>